<proteinExistence type="predicted"/>
<reference evidence="2" key="1">
    <citation type="submission" date="2020-10" db="EMBL/GenBank/DDBJ databases">
        <authorList>
            <person name="Gilroy R."/>
        </authorList>
    </citation>
    <scope>NUCLEOTIDE SEQUENCE</scope>
    <source>
        <strain evidence="2">17213</strain>
    </source>
</reference>
<dbReference type="InterPro" id="IPR041682">
    <property type="entry name" value="AAA_14"/>
</dbReference>
<comment type="caution">
    <text evidence="2">The sequence shown here is derived from an EMBL/GenBank/DDBJ whole genome shotgun (WGS) entry which is preliminary data.</text>
</comment>
<organism evidence="2 3">
    <name type="scientific">Candidatus Avisuccinivibrio stercorigallinarum</name>
    <dbReference type="NCBI Taxonomy" id="2840704"/>
    <lineage>
        <taxon>Bacteria</taxon>
        <taxon>Pseudomonadati</taxon>
        <taxon>Pseudomonadota</taxon>
        <taxon>Gammaproteobacteria</taxon>
        <taxon>Aeromonadales</taxon>
        <taxon>Succinivibrionaceae</taxon>
        <taxon>Succinivibrionaceae incertae sedis</taxon>
        <taxon>Candidatus Avisuccinivibrio</taxon>
    </lineage>
</organism>
<evidence type="ECO:0000313" key="2">
    <source>
        <dbReference type="EMBL" id="MBO8415952.1"/>
    </source>
</evidence>
<dbReference type="Pfam" id="PF13173">
    <property type="entry name" value="AAA_14"/>
    <property type="match status" value="1"/>
</dbReference>
<dbReference type="GO" id="GO:0005524">
    <property type="term" value="F:ATP binding"/>
    <property type="evidence" value="ECO:0007669"/>
    <property type="project" value="UniProtKB-KW"/>
</dbReference>
<sequence length="515" mass="58283">MSLQELELLRAKFAARIVSGTRLSDMCESVRKWERRECFVRLENYLYQPGRRQQVCLLYGLRGTGKHTLILQALAAMTPENLKRTAYVKIEQTDNLTVVSESLHQLFDLGYKFIFIDEVTRLDEFIDCASLFSDIYAAMGLKIVLSGADSLGLWLTLYEELYDRAKAIHTTFIPYREYSRLLQTGSIDAYICQGGTLAAPDAAAGDGAFCDPRAVRHYIDSAIARNIEHSLACYESGCHFRHLYSLYEAHTLTTAVSWVIEEINQRFLLSVLSRDGKSSDFAAVTKSLMGMLDSHKMEGQALGITQAHITEIKEYLAALDLTVKAPVELPGTDLEPEEQLLFTQPGLRYCQVQALVHALLQDDALSGLSAAEKARLSERILQSVRDRMLKDLVLLETLKAADRKHWVFKLQLDGGEFDMAVYDKNTFCCTLFEIELSRERKPEQYQQLINADLCRKTEARFGPIKGRYVLYRGEDCTCENGVQYWNVESYLKSLPDLALVRTPVVQQTKQSGNLG</sequence>
<name>A0A9D9DBP7_9GAMM</name>
<dbReference type="SUPFAM" id="SSF52540">
    <property type="entry name" value="P-loop containing nucleoside triphosphate hydrolases"/>
    <property type="match status" value="1"/>
</dbReference>
<keyword evidence="2" id="KW-0067">ATP-binding</keyword>
<evidence type="ECO:0000313" key="3">
    <source>
        <dbReference type="Proteomes" id="UP000823631"/>
    </source>
</evidence>
<dbReference type="EMBL" id="JADINH010000131">
    <property type="protein sequence ID" value="MBO8415952.1"/>
    <property type="molecule type" value="Genomic_DNA"/>
</dbReference>
<dbReference type="Gene3D" id="3.40.50.300">
    <property type="entry name" value="P-loop containing nucleotide triphosphate hydrolases"/>
    <property type="match status" value="1"/>
</dbReference>
<accession>A0A9D9DBP7</accession>
<keyword evidence="2" id="KW-0547">Nucleotide-binding</keyword>
<dbReference type="Proteomes" id="UP000823631">
    <property type="component" value="Unassembled WGS sequence"/>
</dbReference>
<reference evidence="2" key="2">
    <citation type="journal article" date="2021" name="PeerJ">
        <title>Extensive microbial diversity within the chicken gut microbiome revealed by metagenomics and culture.</title>
        <authorList>
            <person name="Gilroy R."/>
            <person name="Ravi A."/>
            <person name="Getino M."/>
            <person name="Pursley I."/>
            <person name="Horton D.L."/>
            <person name="Alikhan N.F."/>
            <person name="Baker D."/>
            <person name="Gharbi K."/>
            <person name="Hall N."/>
            <person name="Watson M."/>
            <person name="Adriaenssens E.M."/>
            <person name="Foster-Nyarko E."/>
            <person name="Jarju S."/>
            <person name="Secka A."/>
            <person name="Antonio M."/>
            <person name="Oren A."/>
            <person name="Chaudhuri R.R."/>
            <person name="La Ragione R."/>
            <person name="Hildebrand F."/>
            <person name="Pallen M.J."/>
        </authorList>
    </citation>
    <scope>NUCLEOTIDE SEQUENCE</scope>
    <source>
        <strain evidence="2">17213</strain>
    </source>
</reference>
<gene>
    <name evidence="2" type="ORF">IAB19_06200</name>
</gene>
<dbReference type="AlphaFoldDB" id="A0A9D9DBP7"/>
<evidence type="ECO:0000259" key="1">
    <source>
        <dbReference type="Pfam" id="PF13173"/>
    </source>
</evidence>
<protein>
    <submittedName>
        <fullName evidence="2">ATP-binding protein</fullName>
    </submittedName>
</protein>
<dbReference type="InterPro" id="IPR027417">
    <property type="entry name" value="P-loop_NTPase"/>
</dbReference>
<feature type="domain" description="AAA" evidence="1">
    <location>
        <begin position="53"/>
        <end position="178"/>
    </location>
</feature>